<feature type="transmembrane region" description="Helical" evidence="5">
    <location>
        <begin position="66"/>
        <end position="85"/>
    </location>
</feature>
<accession>A0A1B7TIJ3</accession>
<feature type="transmembrane region" description="Helical" evidence="5">
    <location>
        <begin position="6"/>
        <end position="27"/>
    </location>
</feature>
<comment type="caution">
    <text evidence="6">The sequence shown here is derived from an EMBL/GenBank/DDBJ whole genome shotgun (WGS) entry which is preliminary data.</text>
</comment>
<keyword evidence="4 5" id="KW-0472">Membrane</keyword>
<evidence type="ECO:0000256" key="2">
    <source>
        <dbReference type="ARBA" id="ARBA00022692"/>
    </source>
</evidence>
<evidence type="ECO:0000256" key="4">
    <source>
        <dbReference type="ARBA" id="ARBA00023136"/>
    </source>
</evidence>
<dbReference type="Gene3D" id="1.20.1280.290">
    <property type="match status" value="1"/>
</dbReference>
<dbReference type="AlphaFoldDB" id="A0A1B7TIJ3"/>
<dbReference type="EMBL" id="LXPE01000003">
    <property type="protein sequence ID" value="OBA28546.1"/>
    <property type="molecule type" value="Genomic_DNA"/>
</dbReference>
<evidence type="ECO:0000313" key="6">
    <source>
        <dbReference type="EMBL" id="OBA28546.1"/>
    </source>
</evidence>
<reference evidence="7" key="1">
    <citation type="journal article" date="2016" name="Proc. Natl. Acad. Sci. U.S.A.">
        <title>Comparative genomics of biotechnologically important yeasts.</title>
        <authorList>
            <person name="Riley R."/>
            <person name="Haridas S."/>
            <person name="Wolfe K.H."/>
            <person name="Lopes M.R."/>
            <person name="Hittinger C.T."/>
            <person name="Goeker M."/>
            <person name="Salamov A.A."/>
            <person name="Wisecaver J.H."/>
            <person name="Long T.M."/>
            <person name="Calvey C.H."/>
            <person name="Aerts A.L."/>
            <person name="Barry K.W."/>
            <person name="Choi C."/>
            <person name="Clum A."/>
            <person name="Coughlan A.Y."/>
            <person name="Deshpande S."/>
            <person name="Douglass A.P."/>
            <person name="Hanson S.J."/>
            <person name="Klenk H.-P."/>
            <person name="LaButti K.M."/>
            <person name="Lapidus A."/>
            <person name="Lindquist E.A."/>
            <person name="Lipzen A.M."/>
            <person name="Meier-Kolthoff J.P."/>
            <person name="Ohm R.A."/>
            <person name="Otillar R.P."/>
            <person name="Pangilinan J.L."/>
            <person name="Peng Y."/>
            <person name="Rokas A."/>
            <person name="Rosa C.A."/>
            <person name="Scheuner C."/>
            <person name="Sibirny A.A."/>
            <person name="Slot J.C."/>
            <person name="Stielow J.B."/>
            <person name="Sun H."/>
            <person name="Kurtzman C.P."/>
            <person name="Blackwell M."/>
            <person name="Grigoriev I.V."/>
            <person name="Jeffries T.W."/>
        </authorList>
    </citation>
    <scope>NUCLEOTIDE SEQUENCE [LARGE SCALE GENOMIC DNA]</scope>
    <source>
        <strain evidence="7">NRRL Y-1626</strain>
    </source>
</reference>
<feature type="transmembrane region" description="Helical" evidence="5">
    <location>
        <begin position="120"/>
        <end position="140"/>
    </location>
</feature>
<dbReference type="Proteomes" id="UP000092321">
    <property type="component" value="Unassembled WGS sequence"/>
</dbReference>
<feature type="transmembrane region" description="Helical" evidence="5">
    <location>
        <begin position="181"/>
        <end position="203"/>
    </location>
</feature>
<keyword evidence="3 5" id="KW-1133">Transmembrane helix</keyword>
<protein>
    <recommendedName>
        <fullName evidence="8">PQ-loop-domain-containing protein</fullName>
    </recommendedName>
</protein>
<name>A0A1B7TIJ3_9ASCO</name>
<sequence length="248" mass="27468">MAINSAASTVCGLVGTVCWCVQLIPQIRYISQKKDSTGFNPIFMGLWLLASPFLACYAFISNQNIAIRIQPNVFMMFCLVAYYMSCLYPPHKKSKKFIYGSIGGFLLFCVVLEVGTHWPALIFGIISGVVLAAGIVPLYFELAKRQGRVVGISFIFLGIDSLGAYLSILSVILGTMDIMGIIMYSLIAVLELGVFASQIIWMIRFKWLGKEPIVDEENMIIEEEETDDSIIGSKTNDETIKNIASTEN</sequence>
<proteinExistence type="predicted"/>
<dbReference type="InterPro" id="IPR006603">
    <property type="entry name" value="PQ-loop_rpt"/>
</dbReference>
<evidence type="ECO:0008006" key="8">
    <source>
        <dbReference type="Google" id="ProtNLM"/>
    </source>
</evidence>
<evidence type="ECO:0000313" key="7">
    <source>
        <dbReference type="Proteomes" id="UP000092321"/>
    </source>
</evidence>
<evidence type="ECO:0000256" key="1">
    <source>
        <dbReference type="ARBA" id="ARBA00004141"/>
    </source>
</evidence>
<evidence type="ECO:0000256" key="3">
    <source>
        <dbReference type="ARBA" id="ARBA00022989"/>
    </source>
</evidence>
<keyword evidence="7" id="KW-1185">Reference proteome</keyword>
<feature type="transmembrane region" description="Helical" evidence="5">
    <location>
        <begin position="39"/>
        <end position="60"/>
    </location>
</feature>
<dbReference type="GO" id="GO:0016020">
    <property type="term" value="C:membrane"/>
    <property type="evidence" value="ECO:0007669"/>
    <property type="project" value="UniProtKB-SubCell"/>
</dbReference>
<comment type="subcellular location">
    <subcellularLocation>
        <location evidence="1">Membrane</location>
        <topology evidence="1">Multi-pass membrane protein</topology>
    </subcellularLocation>
</comment>
<gene>
    <name evidence="6" type="ORF">HANVADRAFT_51439</name>
</gene>
<dbReference type="Pfam" id="PF04193">
    <property type="entry name" value="PQ-loop"/>
    <property type="match status" value="1"/>
</dbReference>
<feature type="transmembrane region" description="Helical" evidence="5">
    <location>
        <begin position="152"/>
        <end position="175"/>
    </location>
</feature>
<keyword evidence="2 5" id="KW-0812">Transmembrane</keyword>
<organism evidence="6 7">
    <name type="scientific">Hanseniaspora valbyensis NRRL Y-1626</name>
    <dbReference type="NCBI Taxonomy" id="766949"/>
    <lineage>
        <taxon>Eukaryota</taxon>
        <taxon>Fungi</taxon>
        <taxon>Dikarya</taxon>
        <taxon>Ascomycota</taxon>
        <taxon>Saccharomycotina</taxon>
        <taxon>Saccharomycetes</taxon>
        <taxon>Saccharomycodales</taxon>
        <taxon>Saccharomycodaceae</taxon>
        <taxon>Hanseniaspora</taxon>
    </lineage>
</organism>
<dbReference type="SMART" id="SM00679">
    <property type="entry name" value="CTNS"/>
    <property type="match status" value="2"/>
</dbReference>
<evidence type="ECO:0000256" key="5">
    <source>
        <dbReference type="SAM" id="Phobius"/>
    </source>
</evidence>
<dbReference type="InterPro" id="IPR051415">
    <property type="entry name" value="LAAT-1"/>
</dbReference>
<dbReference type="OrthoDB" id="407617at2759"/>
<dbReference type="PANTHER" id="PTHR16201:SF37">
    <property type="entry name" value="PQ-LOOP REPEAT-CONTAINING PROTEIN"/>
    <property type="match status" value="1"/>
</dbReference>
<dbReference type="PANTHER" id="PTHR16201">
    <property type="entry name" value="SEVEN TRANSMEMBRANE PROTEIN 1-RELATED"/>
    <property type="match status" value="1"/>
</dbReference>
<feature type="transmembrane region" description="Helical" evidence="5">
    <location>
        <begin position="97"/>
        <end position="114"/>
    </location>
</feature>